<dbReference type="NCBIfam" id="TIGR01640">
    <property type="entry name" value="F_box_assoc_1"/>
    <property type="match status" value="1"/>
</dbReference>
<dbReference type="InterPro" id="IPR050796">
    <property type="entry name" value="SCF_F-box_component"/>
</dbReference>
<dbReference type="CDD" id="cd22157">
    <property type="entry name" value="F-box_AtFBW1-like"/>
    <property type="match status" value="1"/>
</dbReference>
<protein>
    <submittedName>
        <fullName evidence="3">F-box protein At3g17265</fullName>
    </submittedName>
</protein>
<dbReference type="Pfam" id="PF00646">
    <property type="entry name" value="F-box"/>
    <property type="match status" value="1"/>
</dbReference>
<dbReference type="PANTHER" id="PTHR31672:SF13">
    <property type="entry name" value="F-BOX PROTEIN CPR30-LIKE"/>
    <property type="match status" value="1"/>
</dbReference>
<dbReference type="Pfam" id="PF07734">
    <property type="entry name" value="FBA_1"/>
    <property type="match status" value="2"/>
</dbReference>
<reference evidence="2" key="1">
    <citation type="journal article" date="2014" name="Nat. Commun.">
        <title>The emerging biofuel crop Camelina sativa retains a highly undifferentiated hexaploid genome structure.</title>
        <authorList>
            <person name="Kagale S."/>
            <person name="Koh C."/>
            <person name="Nixon J."/>
            <person name="Bollina V."/>
            <person name="Clarke W.E."/>
            <person name="Tuteja R."/>
            <person name="Spillane C."/>
            <person name="Robinson S.J."/>
            <person name="Links M.G."/>
            <person name="Clarke C."/>
            <person name="Higgins E.E."/>
            <person name="Huebert T."/>
            <person name="Sharpe A.G."/>
            <person name="Parkin I.A."/>
        </authorList>
    </citation>
    <scope>NUCLEOTIDE SEQUENCE [LARGE SCALE GENOMIC DNA]</scope>
    <source>
        <strain evidence="2">cv. DH55</strain>
    </source>
</reference>
<gene>
    <name evidence="3" type="primary">LOC104748261</name>
</gene>
<dbReference type="InterPro" id="IPR011043">
    <property type="entry name" value="Gal_Oxase/kelch_b-propeller"/>
</dbReference>
<evidence type="ECO:0000259" key="1">
    <source>
        <dbReference type="PROSITE" id="PS50181"/>
    </source>
</evidence>
<feature type="domain" description="F-box" evidence="1">
    <location>
        <begin position="1"/>
        <end position="46"/>
    </location>
</feature>
<dbReference type="PANTHER" id="PTHR31672">
    <property type="entry name" value="BNACNNG10540D PROTEIN"/>
    <property type="match status" value="1"/>
</dbReference>
<dbReference type="InterPro" id="IPR036047">
    <property type="entry name" value="F-box-like_dom_sf"/>
</dbReference>
<keyword evidence="2" id="KW-1185">Reference proteome</keyword>
<dbReference type="Gene3D" id="1.20.1280.50">
    <property type="match status" value="1"/>
</dbReference>
<dbReference type="PROSITE" id="PS50181">
    <property type="entry name" value="FBOX"/>
    <property type="match status" value="1"/>
</dbReference>
<dbReference type="InterPro" id="IPR017451">
    <property type="entry name" value="F-box-assoc_interact_dom"/>
</dbReference>
<dbReference type="SMART" id="SM00256">
    <property type="entry name" value="FBOX"/>
    <property type="match status" value="1"/>
</dbReference>
<dbReference type="SUPFAM" id="SSF50965">
    <property type="entry name" value="Galactose oxidase, central domain"/>
    <property type="match status" value="1"/>
</dbReference>
<dbReference type="RefSeq" id="XP_010468234.1">
    <property type="nucleotide sequence ID" value="XM_010469932.1"/>
</dbReference>
<sequence>MMVTDLPHDLESEILSRVPATSLQKLQTTCKRWYALFRDPRFVKKNFGKAAEQVILKDNRGYSAAVMDTLIHRVDLHGIQNSFDPSIEVAVKLNKLKDSEQFKLSSILLHCEGLLLCTEKGSKLVVWNPCTGQTRWIKSNDRIRMLSNYLYIYEFNSDSWRFLDDVYPNSFIHSDGVTLKGNAYWYASDEEDPLVTFILKFDFTTERFERLRLPPLSFKNTSYVNVVLSVVREGKLALLQKRVDDTDSLKMDIWVTKSKIDEAKDLSWSNFLLVDLGKVMLPDVMVPHMSFLVDEKNKMVVCCETGLLSNPVRTTTKLYLAIGGRQVHQEIVQEPQGRCPFLLSYVPSLVQIH</sequence>
<proteinExistence type="predicted"/>
<reference evidence="3" key="2">
    <citation type="submission" date="2025-08" db="UniProtKB">
        <authorList>
            <consortium name="RefSeq"/>
        </authorList>
    </citation>
    <scope>IDENTIFICATION</scope>
    <source>
        <tissue evidence="3">Leaf</tissue>
    </source>
</reference>
<accession>A0ABM0WAT1</accession>
<evidence type="ECO:0000313" key="3">
    <source>
        <dbReference type="RefSeq" id="XP_010468234.1"/>
    </source>
</evidence>
<organism evidence="2 3">
    <name type="scientific">Camelina sativa</name>
    <name type="common">False flax</name>
    <name type="synonym">Myagrum sativum</name>
    <dbReference type="NCBI Taxonomy" id="90675"/>
    <lineage>
        <taxon>Eukaryota</taxon>
        <taxon>Viridiplantae</taxon>
        <taxon>Streptophyta</taxon>
        <taxon>Embryophyta</taxon>
        <taxon>Tracheophyta</taxon>
        <taxon>Spermatophyta</taxon>
        <taxon>Magnoliopsida</taxon>
        <taxon>eudicotyledons</taxon>
        <taxon>Gunneridae</taxon>
        <taxon>Pentapetalae</taxon>
        <taxon>rosids</taxon>
        <taxon>malvids</taxon>
        <taxon>Brassicales</taxon>
        <taxon>Brassicaceae</taxon>
        <taxon>Camelineae</taxon>
        <taxon>Camelina</taxon>
    </lineage>
</organism>
<dbReference type="InterPro" id="IPR001810">
    <property type="entry name" value="F-box_dom"/>
</dbReference>
<dbReference type="Proteomes" id="UP000694864">
    <property type="component" value="Chromosome 15"/>
</dbReference>
<dbReference type="SUPFAM" id="SSF81383">
    <property type="entry name" value="F-box domain"/>
    <property type="match status" value="1"/>
</dbReference>
<evidence type="ECO:0000313" key="2">
    <source>
        <dbReference type="Proteomes" id="UP000694864"/>
    </source>
</evidence>
<name>A0ABM0WAT1_CAMSA</name>
<dbReference type="InterPro" id="IPR006527">
    <property type="entry name" value="F-box-assoc_dom_typ1"/>
</dbReference>
<dbReference type="GeneID" id="104748261"/>